<keyword evidence="1" id="KW-0472">Membrane</keyword>
<keyword evidence="1" id="KW-1133">Transmembrane helix</keyword>
<keyword evidence="3" id="KW-1185">Reference proteome</keyword>
<evidence type="ECO:0000313" key="3">
    <source>
        <dbReference type="Proteomes" id="UP000295060"/>
    </source>
</evidence>
<evidence type="ECO:0000313" key="2">
    <source>
        <dbReference type="EMBL" id="TDW86902.1"/>
    </source>
</evidence>
<comment type="caution">
    <text evidence="2">The sequence shown here is derived from an EMBL/GenBank/DDBJ whole genome shotgun (WGS) entry which is preliminary data.</text>
</comment>
<reference evidence="2 3" key="1">
    <citation type="submission" date="2019-03" db="EMBL/GenBank/DDBJ databases">
        <title>Genomic Encyclopedia of Type Strains, Phase III (KMG-III): the genomes of soil and plant-associated and newly described type strains.</title>
        <authorList>
            <person name="Whitman W."/>
        </authorList>
    </citation>
    <scope>NUCLEOTIDE SEQUENCE [LARGE SCALE GENOMIC DNA]</scope>
    <source>
        <strain evidence="2 3">VKMAc-2574</strain>
    </source>
</reference>
<protein>
    <submittedName>
        <fullName evidence="2">Uncharacterized protein</fullName>
    </submittedName>
</protein>
<feature type="transmembrane region" description="Helical" evidence="1">
    <location>
        <begin position="20"/>
        <end position="44"/>
    </location>
</feature>
<dbReference type="Pfam" id="PF19870">
    <property type="entry name" value="DUF6343"/>
    <property type="match status" value="1"/>
</dbReference>
<accession>A0ABY2F8K6</accession>
<name>A0ABY2F8K6_9ACTN</name>
<organism evidence="2 3">
    <name type="scientific">Kribbella pratensis</name>
    <dbReference type="NCBI Taxonomy" id="2512112"/>
    <lineage>
        <taxon>Bacteria</taxon>
        <taxon>Bacillati</taxon>
        <taxon>Actinomycetota</taxon>
        <taxon>Actinomycetes</taxon>
        <taxon>Propionibacteriales</taxon>
        <taxon>Kribbellaceae</taxon>
        <taxon>Kribbella</taxon>
    </lineage>
</organism>
<proteinExistence type="predicted"/>
<dbReference type="Proteomes" id="UP000295060">
    <property type="component" value="Unassembled WGS sequence"/>
</dbReference>
<sequence>MVAGYYGGMAFEPPPPRSALTLRIVLACFGVVLFVAAAVLAVVYDLPAGWVIVFGAFAVVALVDLVVVAWRKRSENG</sequence>
<dbReference type="EMBL" id="SODU01000003">
    <property type="protein sequence ID" value="TDW86902.1"/>
    <property type="molecule type" value="Genomic_DNA"/>
</dbReference>
<keyword evidence="1" id="KW-0812">Transmembrane</keyword>
<feature type="transmembrane region" description="Helical" evidence="1">
    <location>
        <begin position="50"/>
        <end position="70"/>
    </location>
</feature>
<dbReference type="InterPro" id="IPR045924">
    <property type="entry name" value="DUF6343"/>
</dbReference>
<gene>
    <name evidence="2" type="ORF">EV137_4971</name>
</gene>
<evidence type="ECO:0000256" key="1">
    <source>
        <dbReference type="SAM" id="Phobius"/>
    </source>
</evidence>